<sequence length="139" mass="15353">MLIQIFLLITISGLLVVFVRSRHGVRMQAGKRIGLVLFALVNFYAILRPDDLTAVANWFGVGRGTDLLLYALVVVFLLAMLNTYLRFQGVERQLTELARTLAIREAEIVNRDRGLLSASDPVVTAVTAGQSEHSPARDS</sequence>
<gene>
    <name evidence="2" type="ORF">ACFQE5_18540</name>
</gene>
<feature type="transmembrane region" description="Helical" evidence="1">
    <location>
        <begin position="67"/>
        <end position="85"/>
    </location>
</feature>
<keyword evidence="1" id="KW-1133">Transmembrane helix</keyword>
<evidence type="ECO:0000313" key="3">
    <source>
        <dbReference type="Proteomes" id="UP001596302"/>
    </source>
</evidence>
<organism evidence="2 3">
    <name type="scientific">Pseudonocardia hispaniensis</name>
    <dbReference type="NCBI Taxonomy" id="904933"/>
    <lineage>
        <taxon>Bacteria</taxon>
        <taxon>Bacillati</taxon>
        <taxon>Actinomycetota</taxon>
        <taxon>Actinomycetes</taxon>
        <taxon>Pseudonocardiales</taxon>
        <taxon>Pseudonocardiaceae</taxon>
        <taxon>Pseudonocardia</taxon>
    </lineage>
</organism>
<keyword evidence="1" id="KW-0472">Membrane</keyword>
<dbReference type="EMBL" id="JBHSQW010000035">
    <property type="protein sequence ID" value="MFC5996207.1"/>
    <property type="molecule type" value="Genomic_DNA"/>
</dbReference>
<name>A0ABW1J6I5_9PSEU</name>
<dbReference type="InterPro" id="IPR019277">
    <property type="entry name" value="DUF2304"/>
</dbReference>
<protein>
    <submittedName>
        <fullName evidence="2">DUF2304 domain-containing protein</fullName>
    </submittedName>
</protein>
<reference evidence="3" key="1">
    <citation type="journal article" date="2019" name="Int. J. Syst. Evol. Microbiol.">
        <title>The Global Catalogue of Microorganisms (GCM) 10K type strain sequencing project: providing services to taxonomists for standard genome sequencing and annotation.</title>
        <authorList>
            <consortium name="The Broad Institute Genomics Platform"/>
            <consortium name="The Broad Institute Genome Sequencing Center for Infectious Disease"/>
            <person name="Wu L."/>
            <person name="Ma J."/>
        </authorList>
    </citation>
    <scope>NUCLEOTIDE SEQUENCE [LARGE SCALE GENOMIC DNA]</scope>
    <source>
        <strain evidence="3">CCM 8391</strain>
    </source>
</reference>
<keyword evidence="1" id="KW-0812">Transmembrane</keyword>
<dbReference type="Proteomes" id="UP001596302">
    <property type="component" value="Unassembled WGS sequence"/>
</dbReference>
<evidence type="ECO:0000256" key="1">
    <source>
        <dbReference type="SAM" id="Phobius"/>
    </source>
</evidence>
<keyword evidence="3" id="KW-1185">Reference proteome</keyword>
<proteinExistence type="predicted"/>
<feature type="transmembrane region" description="Helical" evidence="1">
    <location>
        <begin position="29"/>
        <end position="47"/>
    </location>
</feature>
<feature type="transmembrane region" description="Helical" evidence="1">
    <location>
        <begin position="6"/>
        <end position="22"/>
    </location>
</feature>
<dbReference type="RefSeq" id="WP_379586716.1">
    <property type="nucleotide sequence ID" value="NZ_JBHSQW010000035.1"/>
</dbReference>
<dbReference type="Pfam" id="PF10066">
    <property type="entry name" value="DUF2304"/>
    <property type="match status" value="1"/>
</dbReference>
<accession>A0ABW1J6I5</accession>
<comment type="caution">
    <text evidence="2">The sequence shown here is derived from an EMBL/GenBank/DDBJ whole genome shotgun (WGS) entry which is preliminary data.</text>
</comment>
<evidence type="ECO:0000313" key="2">
    <source>
        <dbReference type="EMBL" id="MFC5996207.1"/>
    </source>
</evidence>